<dbReference type="OrthoDB" id="202470at2759"/>
<proteinExistence type="predicted"/>
<evidence type="ECO:0000313" key="2">
    <source>
        <dbReference type="EMBL" id="EQC41459.1"/>
    </source>
</evidence>
<feature type="non-terminal residue" evidence="2">
    <location>
        <position position="173"/>
    </location>
</feature>
<dbReference type="RefSeq" id="XP_008605173.1">
    <property type="nucleotide sequence ID" value="XM_008606951.1"/>
</dbReference>
<reference evidence="2 3" key="1">
    <citation type="submission" date="2012-04" db="EMBL/GenBank/DDBJ databases">
        <title>The Genome Sequence of Saprolegnia declina VS20.</title>
        <authorList>
            <consortium name="The Broad Institute Genome Sequencing Platform"/>
            <person name="Russ C."/>
            <person name="Nusbaum C."/>
            <person name="Tyler B."/>
            <person name="van West P."/>
            <person name="Dieguez-Uribeondo J."/>
            <person name="de Bruijn I."/>
            <person name="Tripathy S."/>
            <person name="Jiang R."/>
            <person name="Young S.K."/>
            <person name="Zeng Q."/>
            <person name="Gargeya S."/>
            <person name="Fitzgerald M."/>
            <person name="Haas B."/>
            <person name="Abouelleil A."/>
            <person name="Alvarado L."/>
            <person name="Arachchi H.M."/>
            <person name="Berlin A."/>
            <person name="Chapman S.B."/>
            <person name="Goldberg J."/>
            <person name="Griggs A."/>
            <person name="Gujja S."/>
            <person name="Hansen M."/>
            <person name="Howarth C."/>
            <person name="Imamovic A."/>
            <person name="Larimer J."/>
            <person name="McCowen C."/>
            <person name="Montmayeur A."/>
            <person name="Murphy C."/>
            <person name="Neiman D."/>
            <person name="Pearson M."/>
            <person name="Priest M."/>
            <person name="Roberts A."/>
            <person name="Saif S."/>
            <person name="Shea T."/>
            <person name="Sisk P."/>
            <person name="Sykes S."/>
            <person name="Wortman J."/>
            <person name="Nusbaum C."/>
            <person name="Birren B."/>
        </authorList>
    </citation>
    <scope>NUCLEOTIDE SEQUENCE [LARGE SCALE GENOMIC DNA]</scope>
    <source>
        <strain evidence="2 3">VS20</strain>
    </source>
</reference>
<dbReference type="InterPro" id="IPR036291">
    <property type="entry name" value="NAD(P)-bd_dom_sf"/>
</dbReference>
<dbReference type="InParanoid" id="T0QTJ0"/>
<keyword evidence="3" id="KW-1185">Reference proteome</keyword>
<name>T0QTJ0_SAPDV</name>
<dbReference type="Proteomes" id="UP000030762">
    <property type="component" value="Unassembled WGS sequence"/>
</dbReference>
<dbReference type="STRING" id="1156394.T0QTJ0"/>
<evidence type="ECO:0000256" key="1">
    <source>
        <dbReference type="SAM" id="MobiDB-lite"/>
    </source>
</evidence>
<organism evidence="2 3">
    <name type="scientific">Saprolegnia diclina (strain VS20)</name>
    <dbReference type="NCBI Taxonomy" id="1156394"/>
    <lineage>
        <taxon>Eukaryota</taxon>
        <taxon>Sar</taxon>
        <taxon>Stramenopiles</taxon>
        <taxon>Oomycota</taxon>
        <taxon>Saprolegniomycetes</taxon>
        <taxon>Saprolegniales</taxon>
        <taxon>Saprolegniaceae</taxon>
        <taxon>Saprolegnia</taxon>
    </lineage>
</organism>
<feature type="region of interest" description="Disordered" evidence="1">
    <location>
        <begin position="110"/>
        <end position="130"/>
    </location>
</feature>
<sequence length="173" mass="19114">VEGQSQLVEIPTVLIMSSETPTPDMAADESRPEYERVEKKSQVWKYIYKLKNGPEPNRRGTLCAYVCKLCADNPKTPFQDALIAIHNDNTSNGTSHLRSHHSTIHRSLFASASKKPSPQAGTPKREKKAVLKKEPVAAALRPMPIETGNGFKRILVTGGAGFLGLHLCRRLLE</sequence>
<evidence type="ECO:0000313" key="3">
    <source>
        <dbReference type="Proteomes" id="UP000030762"/>
    </source>
</evidence>
<dbReference type="EMBL" id="JH767134">
    <property type="protein sequence ID" value="EQC41459.1"/>
    <property type="molecule type" value="Genomic_DNA"/>
</dbReference>
<dbReference type="AlphaFoldDB" id="T0QTJ0"/>
<gene>
    <name evidence="2" type="ORF">SDRG_01426</name>
</gene>
<dbReference type="Gene3D" id="3.40.50.720">
    <property type="entry name" value="NAD(P)-binding Rossmann-like Domain"/>
    <property type="match status" value="1"/>
</dbReference>
<dbReference type="GeneID" id="19942153"/>
<dbReference type="SUPFAM" id="SSF51735">
    <property type="entry name" value="NAD(P)-binding Rossmann-fold domains"/>
    <property type="match status" value="1"/>
</dbReference>
<protein>
    <submittedName>
        <fullName evidence="2">Uncharacterized protein</fullName>
    </submittedName>
</protein>
<dbReference type="VEuPathDB" id="FungiDB:SDRG_01426"/>
<feature type="non-terminal residue" evidence="2">
    <location>
        <position position="1"/>
    </location>
</feature>
<accession>T0QTJ0</accession>